<dbReference type="Proteomes" id="UP000030700">
    <property type="component" value="Unassembled WGS sequence"/>
</dbReference>
<organism evidence="1">
    <name type="scientific">Candidatus Moduliflexus flocculans</name>
    <dbReference type="NCBI Taxonomy" id="1499966"/>
    <lineage>
        <taxon>Bacteria</taxon>
        <taxon>Candidatus Moduliflexota</taxon>
        <taxon>Candidatus Moduliflexia</taxon>
        <taxon>Candidatus Moduliflexales</taxon>
        <taxon>Candidatus Moduliflexaceae</taxon>
    </lineage>
</organism>
<reference evidence="1" key="1">
    <citation type="journal article" date="2015" name="PeerJ">
        <title>First genomic representation of candidate bacterial phylum KSB3 points to enhanced environmental sensing as a trigger of wastewater bulking.</title>
        <authorList>
            <person name="Sekiguchi Y."/>
            <person name="Ohashi A."/>
            <person name="Parks D.H."/>
            <person name="Yamauchi T."/>
            <person name="Tyson G.W."/>
            <person name="Hugenholtz P."/>
        </authorList>
    </citation>
    <scope>NUCLEOTIDE SEQUENCE [LARGE SCALE GENOMIC DNA]</scope>
</reference>
<dbReference type="STRING" id="1499966.U14_01843"/>
<dbReference type="AlphaFoldDB" id="A0A0S6VT62"/>
<keyword evidence="2" id="KW-1185">Reference proteome</keyword>
<gene>
    <name evidence="1" type="ORF">U14_01843</name>
</gene>
<evidence type="ECO:0000313" key="1">
    <source>
        <dbReference type="EMBL" id="GAK50610.1"/>
    </source>
</evidence>
<protein>
    <submittedName>
        <fullName evidence="1">Uncharacterized protein</fullName>
    </submittedName>
</protein>
<dbReference type="EMBL" id="DF820456">
    <property type="protein sequence ID" value="GAK50610.1"/>
    <property type="molecule type" value="Genomic_DNA"/>
</dbReference>
<dbReference type="HOGENOM" id="CLU_3305269_0_0_0"/>
<proteinExistence type="predicted"/>
<accession>A0A0S6VT62</accession>
<sequence>MFFFIMCIITIVDFMIPDPVPFLDELVLMFLTALSAKTE</sequence>
<evidence type="ECO:0000313" key="2">
    <source>
        <dbReference type="Proteomes" id="UP000030700"/>
    </source>
</evidence>
<name>A0A0S6VT62_9BACT</name>